<accession>A0A538SH48</accession>
<evidence type="ECO:0000313" key="5">
    <source>
        <dbReference type="Proteomes" id="UP000320184"/>
    </source>
</evidence>
<dbReference type="InterPro" id="IPR001667">
    <property type="entry name" value="DDH_dom"/>
</dbReference>
<dbReference type="SUPFAM" id="SSF64182">
    <property type="entry name" value="DHH phosphoesterases"/>
    <property type="match status" value="1"/>
</dbReference>
<feature type="region of interest" description="Disordered" evidence="1">
    <location>
        <begin position="1"/>
        <end position="59"/>
    </location>
</feature>
<evidence type="ECO:0000259" key="3">
    <source>
        <dbReference type="Pfam" id="PF02272"/>
    </source>
</evidence>
<dbReference type="PANTHER" id="PTHR47618">
    <property type="entry name" value="BIFUNCTIONAL OLIGORIBONUCLEASE AND PAP PHOSPHATASE NRNA"/>
    <property type="match status" value="1"/>
</dbReference>
<dbReference type="AlphaFoldDB" id="A0A538SH48"/>
<dbReference type="GO" id="GO:0003676">
    <property type="term" value="F:nucleic acid binding"/>
    <property type="evidence" value="ECO:0007669"/>
    <property type="project" value="InterPro"/>
</dbReference>
<reference evidence="4 5" key="1">
    <citation type="journal article" date="2019" name="Nat. Microbiol.">
        <title>Mediterranean grassland soil C-N compound turnover is dependent on rainfall and depth, and is mediated by genomically divergent microorganisms.</title>
        <authorList>
            <person name="Diamond S."/>
            <person name="Andeer P.F."/>
            <person name="Li Z."/>
            <person name="Crits-Christoph A."/>
            <person name="Burstein D."/>
            <person name="Anantharaman K."/>
            <person name="Lane K.R."/>
            <person name="Thomas B.C."/>
            <person name="Pan C."/>
            <person name="Northen T.R."/>
            <person name="Banfield J.F."/>
        </authorList>
    </citation>
    <scope>NUCLEOTIDE SEQUENCE [LARGE SCALE GENOMIC DNA]</scope>
    <source>
        <strain evidence="4">WS_3</strain>
    </source>
</reference>
<dbReference type="Proteomes" id="UP000320184">
    <property type="component" value="Unassembled WGS sequence"/>
</dbReference>
<protein>
    <submittedName>
        <fullName evidence="4">Bifunctional oligoribonuclease/PAP phosphatase NrnA</fullName>
    </submittedName>
</protein>
<dbReference type="Gene3D" id="3.10.310.30">
    <property type="match status" value="1"/>
</dbReference>
<proteinExistence type="predicted"/>
<dbReference type="InterPro" id="IPR038763">
    <property type="entry name" value="DHH_sf"/>
</dbReference>
<dbReference type="InterPro" id="IPR051319">
    <property type="entry name" value="Oligoribo/pAp-PDE_c-di-AMP_PDE"/>
</dbReference>
<dbReference type="InterPro" id="IPR003156">
    <property type="entry name" value="DHHA1_dom"/>
</dbReference>
<dbReference type="Pfam" id="PF02272">
    <property type="entry name" value="DHHA1"/>
    <property type="match status" value="1"/>
</dbReference>
<name>A0A538SH48_UNCEI</name>
<dbReference type="PANTHER" id="PTHR47618:SF1">
    <property type="entry name" value="BIFUNCTIONAL OLIGORIBONUCLEASE AND PAP PHOSPHATASE NRNA"/>
    <property type="match status" value="1"/>
</dbReference>
<sequence length="391" mass="42081">MLPPRAHQRLEAPPLVPGRGRGARRSPGPGSGAGRRGVPRGSRDRRGPSVSPPSSRRPEFHAFVSRHQRFLLTTHINPDGDGIGSEAAVALWLRAAGKSVRVMNDSVVPAAFLFLTRSQAIEVYEPELAEQRFAEAEAVVVLDTSNRQRIGRLAPLLDRHAIAIAVVDHHVSHINGFGQVNVIEPEASATGEIVYDLIREAGGDITPEIAEALYVALMTDTGSFRYSNTDSHAHRMAADLLGRGLDPQKIHSMVHSHASAGRLRFFGEVLSTLEMHEEGRLAVLEAGPEQFQRHGLVGSDTEGLVDMPRSIAGVDVVALFSEVEHGKVKVSLRSTGRVAIDGLAVRYGGGGHTHAAGMLLRGTRGEVRARILPELQRLVSEPSPAQVSRGS</sequence>
<evidence type="ECO:0000259" key="2">
    <source>
        <dbReference type="Pfam" id="PF01368"/>
    </source>
</evidence>
<comment type="caution">
    <text evidence="4">The sequence shown here is derived from an EMBL/GenBank/DDBJ whole genome shotgun (WGS) entry which is preliminary data.</text>
</comment>
<organism evidence="4 5">
    <name type="scientific">Eiseniibacteriota bacterium</name>
    <dbReference type="NCBI Taxonomy" id="2212470"/>
    <lineage>
        <taxon>Bacteria</taxon>
        <taxon>Candidatus Eiseniibacteriota</taxon>
    </lineage>
</organism>
<gene>
    <name evidence="4" type="ORF">E6K73_07275</name>
</gene>
<evidence type="ECO:0000313" key="4">
    <source>
        <dbReference type="EMBL" id="TMQ50697.1"/>
    </source>
</evidence>
<evidence type="ECO:0000256" key="1">
    <source>
        <dbReference type="SAM" id="MobiDB-lite"/>
    </source>
</evidence>
<dbReference type="Pfam" id="PF01368">
    <property type="entry name" value="DHH"/>
    <property type="match status" value="1"/>
</dbReference>
<dbReference type="EMBL" id="VBOT01000093">
    <property type="protein sequence ID" value="TMQ50697.1"/>
    <property type="molecule type" value="Genomic_DNA"/>
</dbReference>
<feature type="domain" description="DHHA1" evidence="3">
    <location>
        <begin position="299"/>
        <end position="377"/>
    </location>
</feature>
<dbReference type="Gene3D" id="3.90.1640.10">
    <property type="entry name" value="inorganic pyrophosphatase (n-terminal core)"/>
    <property type="match status" value="1"/>
</dbReference>
<feature type="domain" description="DDH" evidence="2">
    <location>
        <begin position="70"/>
        <end position="216"/>
    </location>
</feature>